<sequence>MEFNTNRIKNEQQVNIIHLLYEQISQENSSHIMLMVIHSYKRSVLIQLFILLIYKYQILKLIRKESQRREYKNMLAFL</sequence>
<dbReference type="AlphaFoldDB" id="W7XGQ5"/>
<evidence type="ECO:0000313" key="1">
    <source>
        <dbReference type="EMBL" id="EWS73371.1"/>
    </source>
</evidence>
<dbReference type="RefSeq" id="XP_012654104.1">
    <property type="nucleotide sequence ID" value="XM_012798650.1"/>
</dbReference>
<protein>
    <submittedName>
        <fullName evidence="1">Uncharacterized protein</fullName>
    </submittedName>
</protein>
<organism evidence="1 2">
    <name type="scientific">Tetrahymena thermophila (strain SB210)</name>
    <dbReference type="NCBI Taxonomy" id="312017"/>
    <lineage>
        <taxon>Eukaryota</taxon>
        <taxon>Sar</taxon>
        <taxon>Alveolata</taxon>
        <taxon>Ciliophora</taxon>
        <taxon>Intramacronucleata</taxon>
        <taxon>Oligohymenophorea</taxon>
        <taxon>Hymenostomatida</taxon>
        <taxon>Tetrahymenina</taxon>
        <taxon>Tetrahymenidae</taxon>
        <taxon>Tetrahymena</taxon>
    </lineage>
</organism>
<proteinExistence type="predicted"/>
<dbReference type="InParanoid" id="W7XGQ5"/>
<dbReference type="Proteomes" id="UP000009168">
    <property type="component" value="Unassembled WGS sequence"/>
</dbReference>
<evidence type="ECO:0000313" key="2">
    <source>
        <dbReference type="Proteomes" id="UP000009168"/>
    </source>
</evidence>
<accession>W7XGQ5</accession>
<keyword evidence="2" id="KW-1185">Reference proteome</keyword>
<name>W7XGQ5_TETTS</name>
<dbReference type="EMBL" id="GG662629">
    <property type="protein sequence ID" value="EWS73371.1"/>
    <property type="molecule type" value="Genomic_DNA"/>
</dbReference>
<reference evidence="2" key="1">
    <citation type="journal article" date="2006" name="PLoS Biol.">
        <title>Macronuclear genome sequence of the ciliate Tetrahymena thermophila, a model eukaryote.</title>
        <authorList>
            <person name="Eisen J.A."/>
            <person name="Coyne R.S."/>
            <person name="Wu M."/>
            <person name="Wu D."/>
            <person name="Thiagarajan M."/>
            <person name="Wortman J.R."/>
            <person name="Badger J.H."/>
            <person name="Ren Q."/>
            <person name="Amedeo P."/>
            <person name="Jones K.M."/>
            <person name="Tallon L.J."/>
            <person name="Delcher A.L."/>
            <person name="Salzberg S.L."/>
            <person name="Silva J.C."/>
            <person name="Haas B.J."/>
            <person name="Majoros W.H."/>
            <person name="Farzad M."/>
            <person name="Carlton J.M."/>
            <person name="Smith R.K. Jr."/>
            <person name="Garg J."/>
            <person name="Pearlman R.E."/>
            <person name="Karrer K.M."/>
            <person name="Sun L."/>
            <person name="Manning G."/>
            <person name="Elde N.C."/>
            <person name="Turkewitz A.P."/>
            <person name="Asai D.J."/>
            <person name="Wilkes D.E."/>
            <person name="Wang Y."/>
            <person name="Cai H."/>
            <person name="Collins K."/>
            <person name="Stewart B.A."/>
            <person name="Lee S.R."/>
            <person name="Wilamowska K."/>
            <person name="Weinberg Z."/>
            <person name="Ruzzo W.L."/>
            <person name="Wloga D."/>
            <person name="Gaertig J."/>
            <person name="Frankel J."/>
            <person name="Tsao C.-C."/>
            <person name="Gorovsky M.A."/>
            <person name="Keeling P.J."/>
            <person name="Waller R.F."/>
            <person name="Patron N.J."/>
            <person name="Cherry J.M."/>
            <person name="Stover N.A."/>
            <person name="Krieger C.J."/>
            <person name="del Toro C."/>
            <person name="Ryder H.F."/>
            <person name="Williamson S.C."/>
            <person name="Barbeau R.A."/>
            <person name="Hamilton E.P."/>
            <person name="Orias E."/>
        </authorList>
    </citation>
    <scope>NUCLEOTIDE SEQUENCE [LARGE SCALE GENOMIC DNA]</scope>
    <source>
        <strain evidence="2">SB210</strain>
    </source>
</reference>
<dbReference type="GeneID" id="24441020"/>
<dbReference type="KEGG" id="tet:TTHERM_000894531"/>
<gene>
    <name evidence="1" type="ORF">TTHERM_000894531</name>
</gene>